<keyword evidence="2" id="KW-1185">Reference proteome</keyword>
<reference evidence="1" key="1">
    <citation type="submission" date="2023-05" db="EMBL/GenBank/DDBJ databases">
        <authorList>
            <person name="Stuckert A."/>
        </authorList>
    </citation>
    <scope>NUCLEOTIDE SEQUENCE</scope>
</reference>
<proteinExistence type="predicted"/>
<dbReference type="EMBL" id="CATNWA010007181">
    <property type="protein sequence ID" value="CAI9553514.1"/>
    <property type="molecule type" value="Genomic_DNA"/>
</dbReference>
<protein>
    <submittedName>
        <fullName evidence="1">Uncharacterized protein</fullName>
    </submittedName>
</protein>
<organism evidence="1 2">
    <name type="scientific">Staurois parvus</name>
    <dbReference type="NCBI Taxonomy" id="386267"/>
    <lineage>
        <taxon>Eukaryota</taxon>
        <taxon>Metazoa</taxon>
        <taxon>Chordata</taxon>
        <taxon>Craniata</taxon>
        <taxon>Vertebrata</taxon>
        <taxon>Euteleostomi</taxon>
        <taxon>Amphibia</taxon>
        <taxon>Batrachia</taxon>
        <taxon>Anura</taxon>
        <taxon>Neobatrachia</taxon>
        <taxon>Ranoidea</taxon>
        <taxon>Ranidae</taxon>
        <taxon>Staurois</taxon>
    </lineage>
</organism>
<comment type="caution">
    <text evidence="1">The sequence shown here is derived from an EMBL/GenBank/DDBJ whole genome shotgun (WGS) entry which is preliminary data.</text>
</comment>
<sequence length="40" mass="4356">MGTAGIQIQELRSGMVETLHNGPSRCTDLRTRLRDGGNTL</sequence>
<accession>A0ABN9C0K6</accession>
<name>A0ABN9C0K6_9NEOB</name>
<dbReference type="Proteomes" id="UP001162483">
    <property type="component" value="Unassembled WGS sequence"/>
</dbReference>
<evidence type="ECO:0000313" key="1">
    <source>
        <dbReference type="EMBL" id="CAI9553514.1"/>
    </source>
</evidence>
<evidence type="ECO:0000313" key="2">
    <source>
        <dbReference type="Proteomes" id="UP001162483"/>
    </source>
</evidence>
<gene>
    <name evidence="1" type="ORF">SPARVUS_LOCUS4055379</name>
</gene>